<feature type="transmembrane region" description="Helical" evidence="5">
    <location>
        <begin position="296"/>
        <end position="316"/>
    </location>
</feature>
<name>A0A1B8GYC4_9PEZI</name>
<proteinExistence type="predicted"/>
<evidence type="ECO:0000256" key="2">
    <source>
        <dbReference type="ARBA" id="ARBA00022692"/>
    </source>
</evidence>
<comment type="subcellular location">
    <subcellularLocation>
        <location evidence="1">Membrane</location>
        <topology evidence="1">Multi-pass membrane protein</topology>
    </subcellularLocation>
</comment>
<dbReference type="InterPro" id="IPR011701">
    <property type="entry name" value="MFS"/>
</dbReference>
<feature type="transmembrane region" description="Helical" evidence="5">
    <location>
        <begin position="459"/>
        <end position="482"/>
    </location>
</feature>
<dbReference type="Gene3D" id="1.20.1250.20">
    <property type="entry name" value="MFS general substrate transporter like domains"/>
    <property type="match status" value="2"/>
</dbReference>
<evidence type="ECO:0000256" key="3">
    <source>
        <dbReference type="ARBA" id="ARBA00022989"/>
    </source>
</evidence>
<evidence type="ECO:0000256" key="5">
    <source>
        <dbReference type="SAM" id="Phobius"/>
    </source>
</evidence>
<sequence length="647" mass="70421">MLKEAIEPGTTEHGRPASRDCHITEKQEEIRDGSNGSSEQLYATDGTILADPGVRKVEAFNKVLSESRSGKLLLITLVVSIGLTKFGYALDFGITTQFNAIASSSFGHHAELGAVNTASVIIRGVSKPFIGKLADITSRPTTYVVVLVFYVIGFVVAATCDNIAAYTIGICFTAFGKSGLDFLGNVIVADLTSLQWRVFWNGLLLAPFIITTFINGFISDAFIPEKWRWGLGMFAIMMPVLMIPAIWTLYGMQRKAYKLGMVSMANPMATEKSCGNLKGPATYLHVAWQGIIDIDLAGIILLGFSWSLILLPLNLAQSANGGWENASMIAMIICGFVILILFSLFEVYIAPKPVMTRAILHNKAFMYAVIVDVFNLMASGCNENYLSSYLYIIKEWSNYAWTIFLGITTLTISFVGPIAGVIQRLTHRYKTMMVFGGVIKLIGYSISMGSNMRSTQSTAALAISQILLGIGSVSVFGARLGAQASVPHKDLASAIAIASLCATIGNSVGYTISTTIWTKHMLRYMREECPVGTPDSTLRKIYGSISVLRTEYGWEDPVRQGAVAAYTRTNGLILTTVCVLSVIPVIFSCLMPNYYLGKQQNAVTNTGLDGELLEVPAPAPSTDKNEESEAYKRGIGSKIKNLYYKEV</sequence>
<dbReference type="RefSeq" id="XP_018134549.1">
    <property type="nucleotide sequence ID" value="XM_018270641.2"/>
</dbReference>
<dbReference type="PANTHER" id="PTHR23501:SF58">
    <property type="entry name" value="LOW AFFINITY HEME TRANSPORTER STR3"/>
    <property type="match status" value="1"/>
</dbReference>
<dbReference type="Proteomes" id="UP000091956">
    <property type="component" value="Unassembled WGS sequence"/>
</dbReference>
<feature type="transmembrane region" description="Helical" evidence="5">
    <location>
        <begin position="399"/>
        <end position="422"/>
    </location>
</feature>
<dbReference type="GeneID" id="28834500"/>
<feature type="transmembrane region" description="Helical" evidence="5">
    <location>
        <begin position="147"/>
        <end position="175"/>
    </location>
</feature>
<dbReference type="EMBL" id="KV460208">
    <property type="protein sequence ID" value="OBU00817.1"/>
    <property type="molecule type" value="Genomic_DNA"/>
</dbReference>
<evidence type="ECO:0000313" key="6">
    <source>
        <dbReference type="EMBL" id="OBU00817.1"/>
    </source>
</evidence>
<dbReference type="SUPFAM" id="SSF103473">
    <property type="entry name" value="MFS general substrate transporter"/>
    <property type="match status" value="2"/>
</dbReference>
<feature type="transmembrane region" description="Helical" evidence="5">
    <location>
        <begin position="494"/>
        <end position="517"/>
    </location>
</feature>
<evidence type="ECO:0000256" key="1">
    <source>
        <dbReference type="ARBA" id="ARBA00004141"/>
    </source>
</evidence>
<accession>A0A1B8GYC4</accession>
<dbReference type="PANTHER" id="PTHR23501">
    <property type="entry name" value="MAJOR FACILITATOR SUPERFAMILY"/>
    <property type="match status" value="1"/>
</dbReference>
<organism evidence="6 7">
    <name type="scientific">Pseudogymnoascus verrucosus</name>
    <dbReference type="NCBI Taxonomy" id="342668"/>
    <lineage>
        <taxon>Eukaryota</taxon>
        <taxon>Fungi</taxon>
        <taxon>Dikarya</taxon>
        <taxon>Ascomycota</taxon>
        <taxon>Pezizomycotina</taxon>
        <taxon>Leotiomycetes</taxon>
        <taxon>Thelebolales</taxon>
        <taxon>Thelebolaceae</taxon>
        <taxon>Pseudogymnoascus</taxon>
    </lineage>
</organism>
<keyword evidence="3 5" id="KW-1133">Transmembrane helix</keyword>
<dbReference type="Pfam" id="PF07690">
    <property type="entry name" value="MFS_1"/>
    <property type="match status" value="1"/>
</dbReference>
<feature type="transmembrane region" description="Helical" evidence="5">
    <location>
        <begin position="360"/>
        <end position="379"/>
    </location>
</feature>
<gene>
    <name evidence="6" type="ORF">VE01_01114</name>
</gene>
<feature type="transmembrane region" description="Helical" evidence="5">
    <location>
        <begin position="572"/>
        <end position="591"/>
    </location>
</feature>
<evidence type="ECO:0000256" key="4">
    <source>
        <dbReference type="ARBA" id="ARBA00023136"/>
    </source>
</evidence>
<feature type="transmembrane region" description="Helical" evidence="5">
    <location>
        <begin position="196"/>
        <end position="218"/>
    </location>
</feature>
<dbReference type="GO" id="GO:0022857">
    <property type="term" value="F:transmembrane transporter activity"/>
    <property type="evidence" value="ECO:0007669"/>
    <property type="project" value="InterPro"/>
</dbReference>
<dbReference type="OrthoDB" id="2241241at2759"/>
<dbReference type="AlphaFoldDB" id="A0A1B8GYC4"/>
<feature type="transmembrane region" description="Helical" evidence="5">
    <location>
        <begin position="230"/>
        <end position="250"/>
    </location>
</feature>
<dbReference type="InterPro" id="IPR036259">
    <property type="entry name" value="MFS_trans_sf"/>
</dbReference>
<feature type="transmembrane region" description="Helical" evidence="5">
    <location>
        <begin position="72"/>
        <end position="90"/>
    </location>
</feature>
<feature type="transmembrane region" description="Helical" evidence="5">
    <location>
        <begin position="328"/>
        <end position="348"/>
    </location>
</feature>
<keyword evidence="7" id="KW-1185">Reference proteome</keyword>
<evidence type="ECO:0008006" key="8">
    <source>
        <dbReference type="Google" id="ProtNLM"/>
    </source>
</evidence>
<keyword evidence="2 5" id="KW-0812">Transmembrane</keyword>
<dbReference type="GO" id="GO:0005886">
    <property type="term" value="C:plasma membrane"/>
    <property type="evidence" value="ECO:0007669"/>
    <property type="project" value="TreeGrafter"/>
</dbReference>
<reference evidence="7" key="2">
    <citation type="journal article" date="2018" name="Nat. Commun.">
        <title>Extreme sensitivity to ultraviolet light in the fungal pathogen causing white-nose syndrome of bats.</title>
        <authorList>
            <person name="Palmer J.M."/>
            <person name="Drees K.P."/>
            <person name="Foster J.T."/>
            <person name="Lindner D.L."/>
        </authorList>
    </citation>
    <scope>NUCLEOTIDE SEQUENCE [LARGE SCALE GENOMIC DNA]</scope>
    <source>
        <strain evidence="7">UAMH 10579</strain>
    </source>
</reference>
<evidence type="ECO:0000313" key="7">
    <source>
        <dbReference type="Proteomes" id="UP000091956"/>
    </source>
</evidence>
<protein>
    <recommendedName>
        <fullName evidence="8">Major facilitator superfamily (MFS) profile domain-containing protein</fullName>
    </recommendedName>
</protein>
<keyword evidence="4 5" id="KW-0472">Membrane</keyword>
<reference evidence="6 7" key="1">
    <citation type="submission" date="2016-03" db="EMBL/GenBank/DDBJ databases">
        <title>Comparative genomics of Pseudogymnoascus destructans, the fungus causing white-nose syndrome of bats.</title>
        <authorList>
            <person name="Palmer J.M."/>
            <person name="Drees K.P."/>
            <person name="Foster J.T."/>
            <person name="Lindner D.L."/>
        </authorList>
    </citation>
    <scope>NUCLEOTIDE SEQUENCE [LARGE SCALE GENOMIC DNA]</scope>
    <source>
        <strain evidence="6 7">UAMH 10579</strain>
    </source>
</reference>